<organism evidence="9 10">
    <name type="scientific">Danxiaibacter flavus</name>
    <dbReference type="NCBI Taxonomy" id="3049108"/>
    <lineage>
        <taxon>Bacteria</taxon>
        <taxon>Pseudomonadati</taxon>
        <taxon>Bacteroidota</taxon>
        <taxon>Chitinophagia</taxon>
        <taxon>Chitinophagales</taxon>
        <taxon>Chitinophagaceae</taxon>
        <taxon>Danxiaibacter</taxon>
    </lineage>
</organism>
<dbReference type="Gene3D" id="1.25.40.390">
    <property type="match status" value="1"/>
</dbReference>
<dbReference type="Proteomes" id="UP001560573">
    <property type="component" value="Unassembled WGS sequence"/>
</dbReference>
<name>A0ABV3ZHI6_9BACT</name>
<evidence type="ECO:0000256" key="1">
    <source>
        <dbReference type="ARBA" id="ARBA00004442"/>
    </source>
</evidence>
<comment type="similarity">
    <text evidence="2">Belongs to the SusD family.</text>
</comment>
<evidence type="ECO:0000256" key="2">
    <source>
        <dbReference type="ARBA" id="ARBA00006275"/>
    </source>
</evidence>
<evidence type="ECO:0000256" key="6">
    <source>
        <dbReference type="SAM" id="SignalP"/>
    </source>
</evidence>
<comment type="caution">
    <text evidence="9">The sequence shown here is derived from an EMBL/GenBank/DDBJ whole genome shotgun (WGS) entry which is preliminary data.</text>
</comment>
<keyword evidence="5" id="KW-0998">Cell outer membrane</keyword>
<keyword evidence="3 6" id="KW-0732">Signal</keyword>
<feature type="signal peptide" evidence="6">
    <location>
        <begin position="1"/>
        <end position="26"/>
    </location>
</feature>
<protein>
    <submittedName>
        <fullName evidence="9">RagB/SusD family nutrient uptake outer membrane protein</fullName>
    </submittedName>
</protein>
<dbReference type="SUPFAM" id="SSF48452">
    <property type="entry name" value="TPR-like"/>
    <property type="match status" value="1"/>
</dbReference>
<sequence>MKKKNLYIVAALFLAGSLGSCSKAFLEVKPEDSIVDANFYQTSDQVLAGSAPLYNKVWFDYNDKASHGIGDARGGVLFSGSYQIDNIQMKTTSVTPEVSASWQSFFNVVAQSNSLIINVEKYSGAGVPENVKQHAIAEARFMRGLAYSFLVENWGPVPIITDNSGSLLDTSITRNTVESVWQFILRDLRFASENLPASPVQKGRLTKWAAEGMLAKMYLVRSGVGQTGTRNQKDLDSAKILAQDVITNSGASLMQNYDDLFLMKNNNNQESLFALQWKYDGDWGTQNSVQAYLAFDPSITGFGDGWGGDIGASMYIMSMYENFDKRRKSTFMFPGDHYTNIHQGVPDPNDAKKTIEVLLDVPVRSKDENQIQYGARAWTKKYVVGRPSDNDGKVLQQRTEINTYMLRLADVYLVLAEAILGNNNSTSDATALQFFNAVHQRAGLDPKTAITADDIFKERFLEFAMEGQAWYQIVQLHYYNPTKAVQILNSQDRGSYRIYPNELTNATSWKIQSDQKATYPVSEANFYLPIPSTEMTMAPNLAKPPVPYQF</sequence>
<evidence type="ECO:0000256" key="5">
    <source>
        <dbReference type="ARBA" id="ARBA00023237"/>
    </source>
</evidence>
<keyword evidence="10" id="KW-1185">Reference proteome</keyword>
<proteinExistence type="inferred from homology"/>
<feature type="domain" description="SusD-like N-terminal" evidence="8">
    <location>
        <begin position="25"/>
        <end position="219"/>
    </location>
</feature>
<dbReference type="InterPro" id="IPR012944">
    <property type="entry name" value="SusD_RagB_dom"/>
</dbReference>
<dbReference type="Pfam" id="PF07980">
    <property type="entry name" value="SusD_RagB"/>
    <property type="match status" value="1"/>
</dbReference>
<keyword evidence="4" id="KW-0472">Membrane</keyword>
<feature type="domain" description="RagB/SusD" evidence="7">
    <location>
        <begin position="244"/>
        <end position="543"/>
    </location>
</feature>
<dbReference type="PROSITE" id="PS51257">
    <property type="entry name" value="PROKAR_LIPOPROTEIN"/>
    <property type="match status" value="1"/>
</dbReference>
<evidence type="ECO:0000313" key="10">
    <source>
        <dbReference type="Proteomes" id="UP001560573"/>
    </source>
</evidence>
<dbReference type="Pfam" id="PF14322">
    <property type="entry name" value="SusD-like_3"/>
    <property type="match status" value="1"/>
</dbReference>
<evidence type="ECO:0000256" key="4">
    <source>
        <dbReference type="ARBA" id="ARBA00023136"/>
    </source>
</evidence>
<reference evidence="9 10" key="1">
    <citation type="submission" date="2023-07" db="EMBL/GenBank/DDBJ databases">
        <authorList>
            <person name="Lian W.-H."/>
        </authorList>
    </citation>
    <scope>NUCLEOTIDE SEQUENCE [LARGE SCALE GENOMIC DNA]</scope>
    <source>
        <strain evidence="9 10">SYSU DXS3180</strain>
    </source>
</reference>
<evidence type="ECO:0000259" key="7">
    <source>
        <dbReference type="Pfam" id="PF07980"/>
    </source>
</evidence>
<comment type="subcellular location">
    <subcellularLocation>
        <location evidence="1">Cell outer membrane</location>
    </subcellularLocation>
</comment>
<gene>
    <name evidence="9" type="ORF">QTN47_10685</name>
</gene>
<dbReference type="InterPro" id="IPR011990">
    <property type="entry name" value="TPR-like_helical_dom_sf"/>
</dbReference>
<feature type="chain" id="PRO_5047105038" evidence="6">
    <location>
        <begin position="27"/>
        <end position="550"/>
    </location>
</feature>
<evidence type="ECO:0000256" key="3">
    <source>
        <dbReference type="ARBA" id="ARBA00022729"/>
    </source>
</evidence>
<evidence type="ECO:0000259" key="8">
    <source>
        <dbReference type="Pfam" id="PF14322"/>
    </source>
</evidence>
<dbReference type="InterPro" id="IPR033985">
    <property type="entry name" value="SusD-like_N"/>
</dbReference>
<dbReference type="EMBL" id="JAULBC010000003">
    <property type="protein sequence ID" value="MEX6687963.1"/>
    <property type="molecule type" value="Genomic_DNA"/>
</dbReference>
<evidence type="ECO:0000313" key="9">
    <source>
        <dbReference type="EMBL" id="MEX6687963.1"/>
    </source>
</evidence>
<accession>A0ABV3ZHI6</accession>
<dbReference type="RefSeq" id="WP_369329370.1">
    <property type="nucleotide sequence ID" value="NZ_JAULBC010000003.1"/>
</dbReference>